<sequence>MRLFILGSLLLFTVSLQVQAQSTDGLRGTELYAGYGIFTAQDILTGFSSTLAASLLPGYIDRIDAKGFGTAFAGFDYFVGRRVSMGLQLNYAQYDESYTLSNNTSTTLKTTYLTPMVRTKLAWVHNPGFSFYSSLSAGATFIQSKNESSGGQTDKTTGLAFHVSPIGIRVGNAVALFAELGFGFQGLVSAGLSIRP</sequence>
<accession>A0A927GE34</accession>
<keyword evidence="1" id="KW-0732">Signal</keyword>
<dbReference type="Proteomes" id="UP000653797">
    <property type="component" value="Unassembled WGS sequence"/>
</dbReference>
<feature type="chain" id="PRO_5036806047" description="Outer membrane protein beta-barrel domain-containing protein" evidence="1">
    <location>
        <begin position="21"/>
        <end position="196"/>
    </location>
</feature>
<name>A0A927GE34_9BACT</name>
<dbReference type="RefSeq" id="WP_191039852.1">
    <property type="nucleotide sequence ID" value="NZ_JACXAA010000005.1"/>
</dbReference>
<evidence type="ECO:0000313" key="3">
    <source>
        <dbReference type="Proteomes" id="UP000653797"/>
    </source>
</evidence>
<dbReference type="AlphaFoldDB" id="A0A927GE34"/>
<evidence type="ECO:0000256" key="1">
    <source>
        <dbReference type="SAM" id="SignalP"/>
    </source>
</evidence>
<dbReference type="EMBL" id="JACXAA010000005">
    <property type="protein sequence ID" value="MBD2754211.1"/>
    <property type="molecule type" value="Genomic_DNA"/>
</dbReference>
<comment type="caution">
    <text evidence="2">The sequence shown here is derived from an EMBL/GenBank/DDBJ whole genome shotgun (WGS) entry which is preliminary data.</text>
</comment>
<evidence type="ECO:0000313" key="2">
    <source>
        <dbReference type="EMBL" id="MBD2754211.1"/>
    </source>
</evidence>
<evidence type="ECO:0008006" key="4">
    <source>
        <dbReference type="Google" id="ProtNLM"/>
    </source>
</evidence>
<reference evidence="2" key="1">
    <citation type="submission" date="2020-09" db="EMBL/GenBank/DDBJ databases">
        <authorList>
            <person name="Kim M.K."/>
        </authorList>
    </citation>
    <scope>NUCLEOTIDE SEQUENCE</scope>
    <source>
        <strain evidence="2">BT704</strain>
    </source>
</reference>
<proteinExistence type="predicted"/>
<organism evidence="2 3">
    <name type="scientific">Spirosoma validum</name>
    <dbReference type="NCBI Taxonomy" id="2771355"/>
    <lineage>
        <taxon>Bacteria</taxon>
        <taxon>Pseudomonadati</taxon>
        <taxon>Bacteroidota</taxon>
        <taxon>Cytophagia</taxon>
        <taxon>Cytophagales</taxon>
        <taxon>Cytophagaceae</taxon>
        <taxon>Spirosoma</taxon>
    </lineage>
</organism>
<feature type="signal peptide" evidence="1">
    <location>
        <begin position="1"/>
        <end position="20"/>
    </location>
</feature>
<keyword evidence="3" id="KW-1185">Reference proteome</keyword>
<protein>
    <recommendedName>
        <fullName evidence="4">Outer membrane protein beta-barrel domain-containing protein</fullName>
    </recommendedName>
</protein>
<gene>
    <name evidence="2" type="ORF">IC230_14985</name>
</gene>